<dbReference type="Proteomes" id="UP000594822">
    <property type="component" value="Segment"/>
</dbReference>
<proteinExistence type="predicted"/>
<dbReference type="RefSeq" id="YP_010114124.1">
    <property type="nucleotide sequence ID" value="NC_055912.1"/>
</dbReference>
<reference evidence="1 2" key="1">
    <citation type="submission" date="2020-11" db="EMBL/GenBank/DDBJ databases">
        <authorList>
            <person name="Abbas M."/>
            <person name="Al-Sayah O.M."/>
            <person name="Andersen R.L.H."/>
            <person name="Bergmann J.E."/>
            <person name="Bova E."/>
            <person name="Brown M.E."/>
            <person name="Bubb C.A."/>
            <person name="Burke A.C."/>
            <person name="Callaghan L.J."/>
            <person name="Cen M."/>
            <person name="Choy S."/>
            <person name="Cooney E.A."/>
            <person name="Costea E.M."/>
            <person name="Dean S.N."/>
            <person name="DeRose A."/>
            <person name="Dusenberry H.A."/>
            <person name="English J.H."/>
            <person name="Evans K.M."/>
            <person name="Ganiere N.C."/>
            <person name="Gidwani K.N."/>
            <person name="Giroski J.N."/>
            <person name="Golden E.M."/>
            <person name="Gonzalez D."/>
            <person name="Graham A.P."/>
            <person name="Guo Y."/>
            <person name="Hua K.S."/>
            <person name="Huynh L.M."/>
            <person name="Isaac D.M."/>
            <person name="Karmazyn C.B."/>
            <person name="Keith A.M."/>
            <person name="Khattri M.R."/>
            <person name="Khieu A.S."/>
            <person name="Khripkova S.C."/>
            <person name="Kim J.W."/>
            <person name="Lane S.C."/>
            <person name="Lascola A.T."/>
            <person name="Loui A.O."/>
            <person name="Lux A.T."/>
            <person name="Mannino A.M."/>
            <person name="Marcinko M.S."/>
            <person name="Martin A."/>
            <person name="Marvil H.G."/>
            <person name="May R.M."/>
            <person name="Mihalic J.A."/>
            <person name="Mullen A.E."/>
            <person name="Neal C.V."/>
            <person name="Neal M.A."/>
            <person name="Ortiz G."/>
            <person name="Patel R.U."/>
            <person name="Pathapadu A.S."/>
            <person name="Pellegrino J."/>
            <person name="Perks C.M."/>
            <person name="Peschel J.L."/>
            <person name="Peters W.T."/>
            <person name="Plenty T.M."/>
            <person name="Ramnath S.P."/>
            <person name="Ranatunga R.N."/>
            <person name="Reed E.A."/>
            <person name="Rockhill M.J."/>
            <person name="Rupp J.S."/>
            <person name="Salmon W.P."/>
            <person name="Santora M.A."/>
            <person name="Satcho E.S."/>
            <person name="Sathasivam A."/>
            <person name="Schartner A.G."/>
            <person name="Sergi R."/>
            <person name="Shannon L.C."/>
            <person name="Shay K.-I.J."/>
            <person name="Steinmetz E.L."/>
            <person name="Stern A.M."/>
            <person name="Vanacore A.D."/>
            <person name="Xu K."/>
            <person name="Grousd J.A."/>
            <person name="Warner M.H."/>
            <person name="Garlena R.A."/>
            <person name="Russell D.A."/>
            <person name="Pope W.H."/>
            <person name="Jacobs-Sera D."/>
            <person name="Hatfull G.F."/>
        </authorList>
    </citation>
    <scope>NUCLEOTIDE SEQUENCE [LARGE SCALE GENOMIC DNA]</scope>
</reference>
<evidence type="ECO:0000313" key="1">
    <source>
        <dbReference type="EMBL" id="QPL13983.1"/>
    </source>
</evidence>
<dbReference type="GeneID" id="65132685"/>
<organism evidence="1 2">
    <name type="scientific">Gordonia phage Blino</name>
    <dbReference type="NCBI Taxonomy" id="2793696"/>
    <lineage>
        <taxon>Viruses</taxon>
        <taxon>Duplodnaviria</taxon>
        <taxon>Heunggongvirae</taxon>
        <taxon>Uroviricota</taxon>
        <taxon>Caudoviricetes</taxon>
        <taxon>Jujuvirus</taxon>
        <taxon>Jujuvirus blino</taxon>
    </lineage>
</organism>
<sequence>MGAEVYVPSNKLPAPAQGGFALKRTKVLEQRKQQVRLDERDSDGNDIWVSSQVLHGRDLGITILRIGDLLTEEHTLDPLTKSTLHYLRLLLEPDAVRMREIRTTIELEVVWRQLAESTSHLVLIGHGDVDNIKLLGAESTVTGHRLGELLSDGARRGQPKTVVSLSCLTGRAAFARDFSASDACAEYLAPFHSVHSAAASLYAQSFFANHLLNGMGVIGSHRRAREVVGSAGFSFRHWRNGRMVPKSGYI</sequence>
<protein>
    <recommendedName>
        <fullName evidence="3">CHAT domain-containing protein</fullName>
    </recommendedName>
</protein>
<evidence type="ECO:0008006" key="3">
    <source>
        <dbReference type="Google" id="ProtNLM"/>
    </source>
</evidence>
<gene>
    <name evidence="1" type="primary">35</name>
    <name evidence="1" type="ORF">SEA_BLINO_35</name>
</gene>
<dbReference type="EMBL" id="MW291016">
    <property type="protein sequence ID" value="QPL13983.1"/>
    <property type="molecule type" value="Genomic_DNA"/>
</dbReference>
<name>A0A7T0M0T8_9CAUD</name>
<evidence type="ECO:0000313" key="2">
    <source>
        <dbReference type="Proteomes" id="UP000594822"/>
    </source>
</evidence>
<accession>A0A7T0M0T8</accession>
<keyword evidence="2" id="KW-1185">Reference proteome</keyword>
<dbReference type="KEGG" id="vg:65132685"/>